<name>A0A7E4VII4_PANRE</name>
<reference evidence="4" key="2">
    <citation type="submission" date="2020-10" db="UniProtKB">
        <authorList>
            <consortium name="WormBaseParasite"/>
        </authorList>
    </citation>
    <scope>IDENTIFICATION</scope>
</reference>
<dbReference type="GO" id="GO:0043186">
    <property type="term" value="C:P granule"/>
    <property type="evidence" value="ECO:0007669"/>
    <property type="project" value="TreeGrafter"/>
</dbReference>
<dbReference type="Proteomes" id="UP000492821">
    <property type="component" value="Unassembled WGS sequence"/>
</dbReference>
<dbReference type="GO" id="GO:0035194">
    <property type="term" value="P:regulatory ncRNA-mediated post-transcriptional gene silencing"/>
    <property type="evidence" value="ECO:0007669"/>
    <property type="project" value="TreeGrafter"/>
</dbReference>
<dbReference type="InterPro" id="IPR041677">
    <property type="entry name" value="DNA2/NAM7_AAA_11"/>
</dbReference>
<dbReference type="WBParaSite" id="Pan_g21582.t1">
    <property type="protein sequence ID" value="Pan_g21582.t1"/>
    <property type="gene ID" value="Pan_g21582"/>
</dbReference>
<dbReference type="Pfam" id="PF13087">
    <property type="entry name" value="AAA_12"/>
    <property type="match status" value="1"/>
</dbReference>
<dbReference type="GO" id="GO:0004386">
    <property type="term" value="F:helicase activity"/>
    <property type="evidence" value="ECO:0007669"/>
    <property type="project" value="InterPro"/>
</dbReference>
<evidence type="ECO:0000259" key="1">
    <source>
        <dbReference type="Pfam" id="PF13086"/>
    </source>
</evidence>
<evidence type="ECO:0000259" key="2">
    <source>
        <dbReference type="Pfam" id="PF13087"/>
    </source>
</evidence>
<dbReference type="InterPro" id="IPR045055">
    <property type="entry name" value="DNA2/NAM7-like"/>
</dbReference>
<evidence type="ECO:0000313" key="4">
    <source>
        <dbReference type="WBParaSite" id="Pan_g21582.t1"/>
    </source>
</evidence>
<dbReference type="InterPro" id="IPR047187">
    <property type="entry name" value="SF1_C_Upf1"/>
</dbReference>
<organism evidence="3 4">
    <name type="scientific">Panagrellus redivivus</name>
    <name type="common">Microworm</name>
    <dbReference type="NCBI Taxonomy" id="6233"/>
    <lineage>
        <taxon>Eukaryota</taxon>
        <taxon>Metazoa</taxon>
        <taxon>Ecdysozoa</taxon>
        <taxon>Nematoda</taxon>
        <taxon>Chromadorea</taxon>
        <taxon>Rhabditida</taxon>
        <taxon>Tylenchina</taxon>
        <taxon>Panagrolaimomorpha</taxon>
        <taxon>Panagrolaimoidea</taxon>
        <taxon>Panagrolaimidae</taxon>
        <taxon>Panagrellus</taxon>
    </lineage>
</organism>
<proteinExistence type="predicted"/>
<evidence type="ECO:0000313" key="3">
    <source>
        <dbReference type="Proteomes" id="UP000492821"/>
    </source>
</evidence>
<protein>
    <submittedName>
        <fullName evidence="4">RNA helicase</fullName>
    </submittedName>
</protein>
<dbReference type="InterPro" id="IPR027417">
    <property type="entry name" value="P-loop_NTPase"/>
</dbReference>
<dbReference type="Pfam" id="PF13086">
    <property type="entry name" value="AAA_11"/>
    <property type="match status" value="1"/>
</dbReference>
<dbReference type="PANTHER" id="PTHR10887:SF365">
    <property type="entry name" value="HELICASE WITH ZINC FINGER DOMAIN-RELATED"/>
    <property type="match status" value="1"/>
</dbReference>
<keyword evidence="3" id="KW-1185">Reference proteome</keyword>
<accession>A0A7E4VII4</accession>
<dbReference type="InterPro" id="IPR041679">
    <property type="entry name" value="DNA2/NAM7-like_C"/>
</dbReference>
<dbReference type="PANTHER" id="PTHR10887">
    <property type="entry name" value="DNA2/NAM7 HELICASE FAMILY"/>
    <property type="match status" value="1"/>
</dbReference>
<dbReference type="GO" id="GO:0005829">
    <property type="term" value="C:cytosol"/>
    <property type="evidence" value="ECO:0007669"/>
    <property type="project" value="TreeGrafter"/>
</dbReference>
<feature type="domain" description="DNA2/NAM7 helicase helicase" evidence="1">
    <location>
        <begin position="38"/>
        <end position="105"/>
    </location>
</feature>
<dbReference type="SUPFAM" id="SSF52540">
    <property type="entry name" value="P-loop containing nucleoside triphosphate hydrolases"/>
    <property type="match status" value="1"/>
</dbReference>
<feature type="domain" description="DNA2/NAM7 helicase-like C-terminal" evidence="2">
    <location>
        <begin position="118"/>
        <end position="309"/>
    </location>
</feature>
<reference evidence="3" key="1">
    <citation type="journal article" date="2013" name="Genetics">
        <title>The draft genome and transcriptome of Panagrellus redivivus are shaped by the harsh demands of a free-living lifestyle.</title>
        <authorList>
            <person name="Srinivasan J."/>
            <person name="Dillman A.R."/>
            <person name="Macchietto M.G."/>
            <person name="Heikkinen L."/>
            <person name="Lakso M."/>
            <person name="Fracchia K.M."/>
            <person name="Antoshechkin I."/>
            <person name="Mortazavi A."/>
            <person name="Wong G."/>
            <person name="Sternberg P.W."/>
        </authorList>
    </citation>
    <scope>NUCLEOTIDE SEQUENCE [LARGE SCALE GENOMIC DNA]</scope>
    <source>
        <strain evidence="3">MT8872</strain>
    </source>
</reference>
<sequence>MSKSRDPSEIDKAVQPFCGVDMKKNKLGYRKLKIAEFKFNVVACTLGSTVSLSDYIPPEEPFTHVIVDEAGQAPEMNIWLAMAYFVTPETRLILAGDPMQLGPVTTVKMLEEPRFGYKISMLARLNGYKSFIENPHNMITLTKNYRSHKAIVDIFSSLFYNSSLEHMEPQGHDSLCRWSRLPKVNFPVMFHNVAGKVNRDGKMSSSNKAEADVVVNYVKSLILGNIEETDIGIVSPYKSQAALVRKCLNLKKESKLTVESVEKFQGSERRIILLTAVRNGKELGFLRDPKRLNTALSRAQHLLVVIGHAPSLNALPDWKKFIDYCKSNGSFVKK</sequence>
<dbReference type="Gene3D" id="3.40.50.300">
    <property type="entry name" value="P-loop containing nucleotide triphosphate hydrolases"/>
    <property type="match status" value="2"/>
</dbReference>
<dbReference type="CDD" id="cd18808">
    <property type="entry name" value="SF1_C_Upf1"/>
    <property type="match status" value="1"/>
</dbReference>
<dbReference type="AlphaFoldDB" id="A0A7E4VII4"/>